<accession>A0A0L0CHQ0</accession>
<feature type="chain" id="PRO_5005536540" evidence="1">
    <location>
        <begin position="21"/>
        <end position="109"/>
    </location>
</feature>
<dbReference type="OrthoDB" id="7674957at2759"/>
<name>A0A0L0CHQ0_LUCCU</name>
<evidence type="ECO:0000313" key="3">
    <source>
        <dbReference type="Proteomes" id="UP000037069"/>
    </source>
</evidence>
<organism evidence="2 3">
    <name type="scientific">Lucilia cuprina</name>
    <name type="common">Green bottle fly</name>
    <name type="synonym">Australian sheep blowfly</name>
    <dbReference type="NCBI Taxonomy" id="7375"/>
    <lineage>
        <taxon>Eukaryota</taxon>
        <taxon>Metazoa</taxon>
        <taxon>Ecdysozoa</taxon>
        <taxon>Arthropoda</taxon>
        <taxon>Hexapoda</taxon>
        <taxon>Insecta</taxon>
        <taxon>Pterygota</taxon>
        <taxon>Neoptera</taxon>
        <taxon>Endopterygota</taxon>
        <taxon>Diptera</taxon>
        <taxon>Brachycera</taxon>
        <taxon>Muscomorpha</taxon>
        <taxon>Oestroidea</taxon>
        <taxon>Calliphoridae</taxon>
        <taxon>Luciliinae</taxon>
        <taxon>Lucilia</taxon>
    </lineage>
</organism>
<reference evidence="2 3" key="1">
    <citation type="journal article" date="2015" name="Nat. Commun.">
        <title>Lucilia cuprina genome unlocks parasitic fly biology to underpin future interventions.</title>
        <authorList>
            <person name="Anstead C.A."/>
            <person name="Korhonen P.K."/>
            <person name="Young N.D."/>
            <person name="Hall R.S."/>
            <person name="Jex A.R."/>
            <person name="Murali S.C."/>
            <person name="Hughes D.S."/>
            <person name="Lee S.F."/>
            <person name="Perry T."/>
            <person name="Stroehlein A.J."/>
            <person name="Ansell B.R."/>
            <person name="Breugelmans B."/>
            <person name="Hofmann A."/>
            <person name="Qu J."/>
            <person name="Dugan S."/>
            <person name="Lee S.L."/>
            <person name="Chao H."/>
            <person name="Dinh H."/>
            <person name="Han Y."/>
            <person name="Doddapaneni H.V."/>
            <person name="Worley K.C."/>
            <person name="Muzny D.M."/>
            <person name="Ioannidis P."/>
            <person name="Waterhouse R.M."/>
            <person name="Zdobnov E.M."/>
            <person name="James P.J."/>
            <person name="Bagnall N.H."/>
            <person name="Kotze A.C."/>
            <person name="Gibbs R.A."/>
            <person name="Richards S."/>
            <person name="Batterham P."/>
            <person name="Gasser R.B."/>
        </authorList>
    </citation>
    <scope>NUCLEOTIDE SEQUENCE [LARGE SCALE GENOMIC DNA]</scope>
    <source>
        <strain evidence="2 3">LS</strain>
        <tissue evidence="2">Full body</tissue>
    </source>
</reference>
<sequence>MHLMFVLFAFLVTLAAFCNGQFFYHQHLAPVSQPYAHPSVVENAHREAQLPPELSKSNRFYSNPNIAAALAKQSWFTDKEMPVIDREAEKIPRDMVYKLFKNAGYIKRR</sequence>
<protein>
    <submittedName>
        <fullName evidence="2">Uncharacterized protein</fullName>
    </submittedName>
</protein>
<evidence type="ECO:0000256" key="1">
    <source>
        <dbReference type="SAM" id="SignalP"/>
    </source>
</evidence>
<dbReference type="Proteomes" id="UP000037069">
    <property type="component" value="Unassembled WGS sequence"/>
</dbReference>
<proteinExistence type="predicted"/>
<dbReference type="OMA" id="QYQGYAT"/>
<feature type="signal peptide" evidence="1">
    <location>
        <begin position="1"/>
        <end position="20"/>
    </location>
</feature>
<dbReference type="AlphaFoldDB" id="A0A0L0CHQ0"/>
<keyword evidence="1" id="KW-0732">Signal</keyword>
<comment type="caution">
    <text evidence="2">The sequence shown here is derived from an EMBL/GenBank/DDBJ whole genome shotgun (WGS) entry which is preliminary data.</text>
</comment>
<gene>
    <name evidence="2" type="ORF">FF38_13255</name>
</gene>
<dbReference type="EMBL" id="JRES01000364">
    <property type="protein sequence ID" value="KNC31908.1"/>
    <property type="molecule type" value="Genomic_DNA"/>
</dbReference>
<keyword evidence="3" id="KW-1185">Reference proteome</keyword>
<evidence type="ECO:0000313" key="2">
    <source>
        <dbReference type="EMBL" id="KNC31908.1"/>
    </source>
</evidence>